<feature type="region of interest" description="Disordered" evidence="3">
    <location>
        <begin position="1"/>
        <end position="29"/>
    </location>
</feature>
<keyword evidence="8" id="KW-1185">Reference proteome</keyword>
<evidence type="ECO:0000256" key="4">
    <source>
        <dbReference type="SAM" id="Phobius"/>
    </source>
</evidence>
<evidence type="ECO:0000256" key="1">
    <source>
        <dbReference type="ARBA" id="ARBA00022723"/>
    </source>
</evidence>
<dbReference type="Proteomes" id="UP000655225">
    <property type="component" value="Unassembled WGS sequence"/>
</dbReference>
<dbReference type="SUPFAM" id="SSF51197">
    <property type="entry name" value="Clavaminate synthase-like"/>
    <property type="match status" value="1"/>
</dbReference>
<keyword evidence="4" id="KW-0472">Membrane</keyword>
<reference evidence="7 8" key="1">
    <citation type="submission" date="2020-04" db="EMBL/GenBank/DDBJ databases">
        <title>Plant Genome Project.</title>
        <authorList>
            <person name="Zhang R.-G."/>
        </authorList>
    </citation>
    <scope>NUCLEOTIDE SEQUENCE [LARGE SCALE GENOMIC DNA]</scope>
    <source>
        <strain evidence="7">YNK0</strain>
        <tissue evidence="7">Leaf</tissue>
    </source>
</reference>
<dbReference type="PANTHER" id="PTHR34945:SF8">
    <property type="entry name" value="DOWNSTREAM TARGET OF AGL15-4"/>
    <property type="match status" value="1"/>
</dbReference>
<dbReference type="AlphaFoldDB" id="A0A834YJ16"/>
<dbReference type="PANTHER" id="PTHR34945">
    <property type="entry name" value="2-OXOGLUTARATE (2OG) AND FE(II)-DEPENDENT OXYGENASE SUPERFAMILY PROTEIN"/>
    <property type="match status" value="1"/>
</dbReference>
<keyword evidence="2" id="KW-0408">Iron</keyword>
<evidence type="ECO:0000313" key="8">
    <source>
        <dbReference type="Proteomes" id="UP000655225"/>
    </source>
</evidence>
<gene>
    <name evidence="7" type="ORF">HHK36_025596</name>
</gene>
<keyword evidence="4" id="KW-1133">Transmembrane helix</keyword>
<feature type="transmembrane region" description="Helical" evidence="4">
    <location>
        <begin position="351"/>
        <end position="368"/>
    </location>
</feature>
<sequence length="371" mass="41836">MATSPETFPGNGMEFRAPPPSPIAAGRRSSVTNDHELNEFLQHSLRLPDLILPDRNFPRQILTVNPSEIDFQSLISQENDSVSKFLESIAGIGCFQLVNHGISGDLVRSVSIGTTEIFRMSPENKAIVSRSPENRYGFEEFHGEEETEMSEEFVWCSRDEGLKSVMEGIWPAGFSNFSRKMESLLSEIEKIARKVLLVLSENNIRKSASGNDTMEGQELAGSICCLYKHCRNIPADRWLSSLKYDVFRMLIRGSDYSHALCVHIGDGSSEFHAYSKKGWIAFCPNKDAVVVTIGDQIQAWSGGQYKHVIGRPIYKVEDEESISLAFLYSPPSITKNFKGNREKTISLGQQVMLAIFFTLVYHFIVYIYKMF</sequence>
<accession>A0A834YJ16</accession>
<evidence type="ECO:0000256" key="2">
    <source>
        <dbReference type="ARBA" id="ARBA00023004"/>
    </source>
</evidence>
<keyword evidence="4" id="KW-0812">Transmembrane</keyword>
<comment type="caution">
    <text evidence="7">The sequence shown here is derived from an EMBL/GenBank/DDBJ whole genome shotgun (WGS) entry which is preliminary data.</text>
</comment>
<feature type="domain" description="Isopenicillin N synthase-like Fe(2+) 2OG dioxygenase" evidence="5">
    <location>
        <begin position="264"/>
        <end position="330"/>
    </location>
</feature>
<keyword evidence="1" id="KW-0479">Metal-binding</keyword>
<evidence type="ECO:0000259" key="6">
    <source>
        <dbReference type="Pfam" id="PF14226"/>
    </source>
</evidence>
<organism evidence="7 8">
    <name type="scientific">Tetracentron sinense</name>
    <name type="common">Spur-leaf</name>
    <dbReference type="NCBI Taxonomy" id="13715"/>
    <lineage>
        <taxon>Eukaryota</taxon>
        <taxon>Viridiplantae</taxon>
        <taxon>Streptophyta</taxon>
        <taxon>Embryophyta</taxon>
        <taxon>Tracheophyta</taxon>
        <taxon>Spermatophyta</taxon>
        <taxon>Magnoliopsida</taxon>
        <taxon>Trochodendrales</taxon>
        <taxon>Trochodendraceae</taxon>
        <taxon>Tetracentron</taxon>
    </lineage>
</organism>
<dbReference type="OrthoDB" id="1928184at2759"/>
<name>A0A834YJ16_TETSI</name>
<dbReference type="OMA" id="LCIRKHR"/>
<protein>
    <submittedName>
        <fullName evidence="7">Uncharacterized protein</fullName>
    </submittedName>
</protein>
<dbReference type="Gene3D" id="2.60.120.330">
    <property type="entry name" value="B-lactam Antibiotic, Isopenicillin N Synthase, Chain"/>
    <property type="match status" value="1"/>
</dbReference>
<evidence type="ECO:0000259" key="5">
    <source>
        <dbReference type="Pfam" id="PF03171"/>
    </source>
</evidence>
<evidence type="ECO:0000256" key="3">
    <source>
        <dbReference type="SAM" id="MobiDB-lite"/>
    </source>
</evidence>
<dbReference type="Pfam" id="PF14226">
    <property type="entry name" value="DIOX_N"/>
    <property type="match status" value="1"/>
</dbReference>
<dbReference type="InterPro" id="IPR026992">
    <property type="entry name" value="DIOX_N"/>
</dbReference>
<dbReference type="InterPro" id="IPR044861">
    <property type="entry name" value="IPNS-like_FE2OG_OXY"/>
</dbReference>
<dbReference type="GO" id="GO:0046872">
    <property type="term" value="F:metal ion binding"/>
    <property type="evidence" value="ECO:0007669"/>
    <property type="project" value="UniProtKB-KW"/>
</dbReference>
<dbReference type="Pfam" id="PF03171">
    <property type="entry name" value="2OG-FeII_Oxy"/>
    <property type="match status" value="1"/>
</dbReference>
<dbReference type="EMBL" id="JABCRI010000019">
    <property type="protein sequence ID" value="KAF8388915.1"/>
    <property type="molecule type" value="Genomic_DNA"/>
</dbReference>
<dbReference type="InterPro" id="IPR027443">
    <property type="entry name" value="IPNS-like_sf"/>
</dbReference>
<proteinExistence type="predicted"/>
<feature type="domain" description="Non-haem dioxygenase N-terminal" evidence="6">
    <location>
        <begin position="69"/>
        <end position="148"/>
    </location>
</feature>
<evidence type="ECO:0000313" key="7">
    <source>
        <dbReference type="EMBL" id="KAF8388915.1"/>
    </source>
</evidence>